<dbReference type="PROSITE" id="PS50928">
    <property type="entry name" value="ABC_TM1"/>
    <property type="match status" value="2"/>
</dbReference>
<evidence type="ECO:0000256" key="3">
    <source>
        <dbReference type="ARBA" id="ARBA00022475"/>
    </source>
</evidence>
<dbReference type="InterPro" id="IPR035906">
    <property type="entry name" value="MetI-like_sf"/>
</dbReference>
<feature type="domain" description="ABC transmembrane type-1" evidence="9">
    <location>
        <begin position="367"/>
        <end position="559"/>
    </location>
</feature>
<dbReference type="GO" id="GO:0055085">
    <property type="term" value="P:transmembrane transport"/>
    <property type="evidence" value="ECO:0007669"/>
    <property type="project" value="InterPro"/>
</dbReference>
<evidence type="ECO:0000256" key="7">
    <source>
        <dbReference type="ARBA" id="ARBA00023136"/>
    </source>
</evidence>
<feature type="transmembrane region" description="Helical" evidence="8">
    <location>
        <begin position="199"/>
        <end position="221"/>
    </location>
</feature>
<dbReference type="Proteomes" id="UP000655366">
    <property type="component" value="Unassembled WGS sequence"/>
</dbReference>
<feature type="domain" description="ABC transmembrane type-1" evidence="9">
    <location>
        <begin position="72"/>
        <end position="279"/>
    </location>
</feature>
<dbReference type="EMBL" id="JADNYM010000004">
    <property type="protein sequence ID" value="MBG0738577.1"/>
    <property type="molecule type" value="Genomic_DNA"/>
</dbReference>
<evidence type="ECO:0000256" key="2">
    <source>
        <dbReference type="ARBA" id="ARBA00022448"/>
    </source>
</evidence>
<dbReference type="AlphaFoldDB" id="A0A931CHB3"/>
<comment type="subcellular location">
    <subcellularLocation>
        <location evidence="1">Cell inner membrane</location>
        <topology evidence="1">Multi-pass membrane protein</topology>
    </subcellularLocation>
    <subcellularLocation>
        <location evidence="8">Cell membrane</location>
        <topology evidence="8">Multi-pass membrane protein</topology>
    </subcellularLocation>
</comment>
<dbReference type="InterPro" id="IPR000515">
    <property type="entry name" value="MetI-like"/>
</dbReference>
<proteinExistence type="inferred from homology"/>
<name>A0A931CHB3_9MICC</name>
<keyword evidence="7 8" id="KW-0472">Membrane</keyword>
<evidence type="ECO:0000256" key="6">
    <source>
        <dbReference type="ARBA" id="ARBA00022989"/>
    </source>
</evidence>
<dbReference type="GO" id="GO:0005886">
    <property type="term" value="C:plasma membrane"/>
    <property type="evidence" value="ECO:0007669"/>
    <property type="project" value="UniProtKB-SubCell"/>
</dbReference>
<comment type="caution">
    <text evidence="10">The sequence shown here is derived from an EMBL/GenBank/DDBJ whole genome shotgun (WGS) entry which is preliminary data.</text>
</comment>
<sequence>MPPPKYRRLFGHGKATWIQYAIFIAAIALVLAPLLPTLYQSLIDRPLYAEGGLLTPENYVKLFTTAGFGKVVLDSLYFAALTTVFAVVLSLLLAVLVVRVRMPGGRALGSLLLWPIYISPLVMAFGFILMYGPAGFVSIAVENLLGVVPWNLYSIPGMALAEAVTLVPIGFLYCSGALKLADPSLEAAARTCGARPLRILWSVVLPMVRPAILYSALLIFSTSIEELSIPLLLGRPAGINLFSSFIYINGLAQANPDYGLVGAASVVTLGVMAILIVIQGVSLRNARRFVAVRGKASRPRLLELGALRWVGFVIAVLYIIFGPLLPILGLLLRAFTQLLTPLVNPMTLLTLDNFTLVFDYPAYTASIRNSLFIALVGAVVTTLFVSVVVLVARRSTFRFNKVLEFGTLTPQVIPGLIIGIGFFWAFALIGPLNAVNGTLLALIIAFGTRSMPAAFGAIAPLVMQIGEELDDAARTLGADWWRTFSRILFKLIVPAMFSALVLLFVQMFKEYTPAVFLANADSQVIGTTTLQLWLNGNSGAVAALSCIQIAITAVFVIIAGKVLKVSSYA</sequence>
<evidence type="ECO:0000256" key="5">
    <source>
        <dbReference type="ARBA" id="ARBA00022692"/>
    </source>
</evidence>
<evidence type="ECO:0000259" key="9">
    <source>
        <dbReference type="PROSITE" id="PS50928"/>
    </source>
</evidence>
<protein>
    <submittedName>
        <fullName evidence="10">Iron ABC transporter permease</fullName>
    </submittedName>
</protein>
<evidence type="ECO:0000256" key="1">
    <source>
        <dbReference type="ARBA" id="ARBA00004429"/>
    </source>
</evidence>
<evidence type="ECO:0000256" key="8">
    <source>
        <dbReference type="RuleBase" id="RU363032"/>
    </source>
</evidence>
<feature type="transmembrane region" description="Helical" evidence="8">
    <location>
        <begin position="152"/>
        <end position="178"/>
    </location>
</feature>
<dbReference type="Pfam" id="PF00528">
    <property type="entry name" value="BPD_transp_1"/>
    <property type="match status" value="2"/>
</dbReference>
<feature type="transmembrane region" description="Helical" evidence="8">
    <location>
        <begin position="338"/>
        <end position="358"/>
    </location>
</feature>
<dbReference type="PANTHER" id="PTHR43357:SF4">
    <property type="entry name" value="INNER MEMBRANE ABC TRANSPORTER PERMEASE PROTEIN YDCV"/>
    <property type="match status" value="1"/>
</dbReference>
<gene>
    <name evidence="10" type="ORF">IV500_03960</name>
</gene>
<feature type="transmembrane region" description="Helical" evidence="8">
    <location>
        <begin position="111"/>
        <end position="132"/>
    </location>
</feature>
<dbReference type="SUPFAM" id="SSF161098">
    <property type="entry name" value="MetI-like"/>
    <property type="match status" value="2"/>
</dbReference>
<keyword evidence="2 8" id="KW-0813">Transport</keyword>
<comment type="similarity">
    <text evidence="8">Belongs to the binding-protein-dependent transport system permease family.</text>
</comment>
<keyword evidence="6 8" id="KW-1133">Transmembrane helix</keyword>
<feature type="transmembrane region" description="Helical" evidence="8">
    <location>
        <begin position="20"/>
        <end position="39"/>
    </location>
</feature>
<dbReference type="PANTHER" id="PTHR43357">
    <property type="entry name" value="INNER MEMBRANE ABC TRANSPORTER PERMEASE PROTEIN YDCV"/>
    <property type="match status" value="1"/>
</dbReference>
<keyword evidence="4" id="KW-0997">Cell inner membrane</keyword>
<dbReference type="CDD" id="cd06261">
    <property type="entry name" value="TM_PBP2"/>
    <property type="match status" value="2"/>
</dbReference>
<reference evidence="10 11" key="1">
    <citation type="submission" date="2020-11" db="EMBL/GenBank/DDBJ databases">
        <title>Arthrobacter antarcticus sp. nov., isolated from Antarctic Soil.</title>
        <authorList>
            <person name="Li J."/>
        </authorList>
    </citation>
    <scope>NUCLEOTIDE SEQUENCE [LARGE SCALE GENOMIC DNA]</scope>
    <source>
        <strain evidence="10 11">Z1-20</strain>
    </source>
</reference>
<feature type="transmembrane region" description="Helical" evidence="8">
    <location>
        <begin position="227"/>
        <end position="248"/>
    </location>
</feature>
<evidence type="ECO:0000313" key="11">
    <source>
        <dbReference type="Proteomes" id="UP000655366"/>
    </source>
</evidence>
<evidence type="ECO:0000256" key="4">
    <source>
        <dbReference type="ARBA" id="ARBA00022519"/>
    </source>
</evidence>
<keyword evidence="11" id="KW-1185">Reference proteome</keyword>
<feature type="transmembrane region" description="Helical" evidence="8">
    <location>
        <begin position="412"/>
        <end position="432"/>
    </location>
</feature>
<feature type="transmembrane region" description="Helical" evidence="8">
    <location>
        <begin position="370"/>
        <end position="392"/>
    </location>
</feature>
<organism evidence="10 11">
    <name type="scientific">Arthrobacter terrae</name>
    <dbReference type="NCBI Taxonomy" id="2935737"/>
    <lineage>
        <taxon>Bacteria</taxon>
        <taxon>Bacillati</taxon>
        <taxon>Actinomycetota</taxon>
        <taxon>Actinomycetes</taxon>
        <taxon>Micrococcales</taxon>
        <taxon>Micrococcaceae</taxon>
        <taxon>Arthrobacter</taxon>
    </lineage>
</organism>
<keyword evidence="5 8" id="KW-0812">Transmembrane</keyword>
<evidence type="ECO:0000313" key="10">
    <source>
        <dbReference type="EMBL" id="MBG0738577.1"/>
    </source>
</evidence>
<dbReference type="Gene3D" id="1.10.3720.10">
    <property type="entry name" value="MetI-like"/>
    <property type="match status" value="2"/>
</dbReference>
<feature type="transmembrane region" description="Helical" evidence="8">
    <location>
        <begin position="438"/>
        <end position="466"/>
    </location>
</feature>
<feature type="transmembrane region" description="Helical" evidence="8">
    <location>
        <begin position="487"/>
        <end position="508"/>
    </location>
</feature>
<accession>A0A931CHB3</accession>
<feature type="transmembrane region" description="Helical" evidence="8">
    <location>
        <begin position="309"/>
        <end position="331"/>
    </location>
</feature>
<keyword evidence="3" id="KW-1003">Cell membrane</keyword>
<feature type="transmembrane region" description="Helical" evidence="8">
    <location>
        <begin position="260"/>
        <end position="281"/>
    </location>
</feature>
<feature type="transmembrane region" description="Helical" evidence="8">
    <location>
        <begin position="540"/>
        <end position="563"/>
    </location>
</feature>
<feature type="transmembrane region" description="Helical" evidence="8">
    <location>
        <begin position="76"/>
        <end position="99"/>
    </location>
</feature>